<dbReference type="InterPro" id="IPR000623">
    <property type="entry name" value="Shikimate_kinase/TSH1"/>
</dbReference>
<dbReference type="PANTHER" id="PTHR21087">
    <property type="entry name" value="SHIKIMATE KINASE"/>
    <property type="match status" value="1"/>
</dbReference>
<feature type="binding site" evidence="7">
    <location>
        <position position="117"/>
    </location>
    <ligand>
        <name>ATP</name>
        <dbReference type="ChEBI" id="CHEBI:30616"/>
    </ligand>
</feature>
<keyword evidence="3 7" id="KW-0547">Nucleotide-binding</keyword>
<keyword evidence="7" id="KW-0479">Metal-binding</keyword>
<dbReference type="GO" id="GO:0000287">
    <property type="term" value="F:magnesium ion binding"/>
    <property type="evidence" value="ECO:0007669"/>
    <property type="project" value="UniProtKB-UniRule"/>
</dbReference>
<evidence type="ECO:0000256" key="3">
    <source>
        <dbReference type="ARBA" id="ARBA00022741"/>
    </source>
</evidence>
<feature type="binding site" evidence="7">
    <location>
        <position position="79"/>
    </location>
    <ligand>
        <name>substrate</name>
    </ligand>
</feature>
<name>A0A1M5ZYY6_PSEXY</name>
<protein>
    <recommendedName>
        <fullName evidence="7">Shikimate kinase</fullName>
        <shortName evidence="7">SK</shortName>
        <ecNumber evidence="7">2.7.1.71</ecNumber>
    </recommendedName>
</protein>
<comment type="pathway">
    <text evidence="7">Metabolic intermediate biosynthesis; chorismate biosynthesis; chorismate from D-erythrose 4-phosphate and phosphoenolpyruvate: step 5/7.</text>
</comment>
<evidence type="ECO:0000256" key="2">
    <source>
        <dbReference type="ARBA" id="ARBA00022679"/>
    </source>
</evidence>
<comment type="subunit">
    <text evidence="7">Monomer.</text>
</comment>
<keyword evidence="5 7" id="KW-0067">ATP-binding</keyword>
<feature type="binding site" evidence="7">
    <location>
        <position position="16"/>
    </location>
    <ligand>
        <name>Mg(2+)</name>
        <dbReference type="ChEBI" id="CHEBI:18420"/>
    </ligand>
</feature>
<dbReference type="HAMAP" id="MF_00109">
    <property type="entry name" value="Shikimate_kinase"/>
    <property type="match status" value="1"/>
</dbReference>
<evidence type="ECO:0000256" key="4">
    <source>
        <dbReference type="ARBA" id="ARBA00022777"/>
    </source>
</evidence>
<keyword evidence="1 7" id="KW-0028">Amino-acid biosynthesis</keyword>
<organism evidence="8 9">
    <name type="scientific">Pseudobutyrivibrio xylanivorans DSM 14809</name>
    <dbReference type="NCBI Taxonomy" id="1123012"/>
    <lineage>
        <taxon>Bacteria</taxon>
        <taxon>Bacillati</taxon>
        <taxon>Bacillota</taxon>
        <taxon>Clostridia</taxon>
        <taxon>Lachnospirales</taxon>
        <taxon>Lachnospiraceae</taxon>
        <taxon>Pseudobutyrivibrio</taxon>
    </lineage>
</organism>
<feature type="binding site" evidence="7">
    <location>
        <position position="34"/>
    </location>
    <ligand>
        <name>substrate</name>
    </ligand>
</feature>
<dbReference type="GO" id="GO:0005524">
    <property type="term" value="F:ATP binding"/>
    <property type="evidence" value="ECO:0007669"/>
    <property type="project" value="UniProtKB-UniRule"/>
</dbReference>
<feature type="binding site" evidence="7">
    <location>
        <begin position="12"/>
        <end position="17"/>
    </location>
    <ligand>
        <name>ATP</name>
        <dbReference type="ChEBI" id="CHEBI:30616"/>
    </ligand>
</feature>
<keyword evidence="9" id="KW-1185">Reference proteome</keyword>
<keyword evidence="2 7" id="KW-0808">Transferase</keyword>
<evidence type="ECO:0000256" key="5">
    <source>
        <dbReference type="ARBA" id="ARBA00022840"/>
    </source>
</evidence>
<comment type="cofactor">
    <cofactor evidence="7">
        <name>Mg(2+)</name>
        <dbReference type="ChEBI" id="CHEBI:18420"/>
    </cofactor>
    <text evidence="7">Binds 1 Mg(2+) ion per subunit.</text>
</comment>
<dbReference type="Proteomes" id="UP000184185">
    <property type="component" value="Unassembled WGS sequence"/>
</dbReference>
<dbReference type="EMBL" id="FQYQ01000001">
    <property type="protein sequence ID" value="SHI29485.1"/>
    <property type="molecule type" value="Genomic_DNA"/>
</dbReference>
<dbReference type="InterPro" id="IPR031322">
    <property type="entry name" value="Shikimate/glucono_kinase"/>
</dbReference>
<gene>
    <name evidence="7" type="primary">aroK</name>
    <name evidence="8" type="ORF">SAMN02745725_00012</name>
</gene>
<dbReference type="EC" id="2.7.1.71" evidence="7"/>
<accession>A0A1M5ZYY6</accession>
<dbReference type="OrthoDB" id="9800332at2"/>
<dbReference type="RefSeq" id="WP_072910802.1">
    <property type="nucleotide sequence ID" value="NZ_FQYQ01000001.1"/>
</dbReference>
<proteinExistence type="inferred from homology"/>
<dbReference type="PANTHER" id="PTHR21087:SF16">
    <property type="entry name" value="SHIKIMATE KINASE 1, CHLOROPLASTIC"/>
    <property type="match status" value="1"/>
</dbReference>
<dbReference type="PRINTS" id="PR01100">
    <property type="entry name" value="SHIKIMTKNASE"/>
</dbReference>
<keyword evidence="7" id="KW-0460">Magnesium</keyword>
<dbReference type="GO" id="GO:0005829">
    <property type="term" value="C:cytosol"/>
    <property type="evidence" value="ECO:0007669"/>
    <property type="project" value="TreeGrafter"/>
</dbReference>
<evidence type="ECO:0000313" key="8">
    <source>
        <dbReference type="EMBL" id="SHI29485.1"/>
    </source>
</evidence>
<dbReference type="Gene3D" id="3.40.50.300">
    <property type="entry name" value="P-loop containing nucleotide triphosphate hydrolases"/>
    <property type="match status" value="1"/>
</dbReference>
<feature type="binding site" evidence="7">
    <location>
        <position position="134"/>
    </location>
    <ligand>
        <name>substrate</name>
    </ligand>
</feature>
<comment type="subcellular location">
    <subcellularLocation>
        <location evidence="7">Cytoplasm</location>
    </subcellularLocation>
</comment>
<evidence type="ECO:0000313" key="9">
    <source>
        <dbReference type="Proteomes" id="UP000184185"/>
    </source>
</evidence>
<dbReference type="InterPro" id="IPR027417">
    <property type="entry name" value="P-loop_NTPase"/>
</dbReference>
<dbReference type="Pfam" id="PF01202">
    <property type="entry name" value="SKI"/>
    <property type="match status" value="1"/>
</dbReference>
<dbReference type="AlphaFoldDB" id="A0A1M5ZYY6"/>
<sequence>MKNNIVLIGMPGVGKSTLGVVLAKELGFEFVDADLLIQKREKRLLKEIIAEEGVNGFLKIENDVNAGIQTDKTVIATGGSVIYGAEAMEHLREIGTVVYLKLDYETLDSRLGSLKGRGVVLKDGQNLKSLYEERVPLYEKYADVIVDEYGLNLEETLDSVLKKLQNA</sequence>
<comment type="function">
    <text evidence="7">Catalyzes the specific phosphorylation of the 3-hydroxyl group of shikimic acid using ATP as a cosubstrate.</text>
</comment>
<dbReference type="GO" id="GO:0008652">
    <property type="term" value="P:amino acid biosynthetic process"/>
    <property type="evidence" value="ECO:0007669"/>
    <property type="project" value="UniProtKB-KW"/>
</dbReference>
<comment type="catalytic activity">
    <reaction evidence="7">
        <text>shikimate + ATP = 3-phosphoshikimate + ADP + H(+)</text>
        <dbReference type="Rhea" id="RHEA:13121"/>
        <dbReference type="ChEBI" id="CHEBI:15378"/>
        <dbReference type="ChEBI" id="CHEBI:30616"/>
        <dbReference type="ChEBI" id="CHEBI:36208"/>
        <dbReference type="ChEBI" id="CHEBI:145989"/>
        <dbReference type="ChEBI" id="CHEBI:456216"/>
        <dbReference type="EC" id="2.7.1.71"/>
    </reaction>
</comment>
<keyword evidence="6 7" id="KW-0057">Aromatic amino acid biosynthesis</keyword>
<dbReference type="GO" id="GO:0009423">
    <property type="term" value="P:chorismate biosynthetic process"/>
    <property type="evidence" value="ECO:0007669"/>
    <property type="project" value="UniProtKB-UniRule"/>
</dbReference>
<dbReference type="GO" id="GO:0004765">
    <property type="term" value="F:shikimate kinase activity"/>
    <property type="evidence" value="ECO:0007669"/>
    <property type="project" value="UniProtKB-UniRule"/>
</dbReference>
<dbReference type="GO" id="GO:0009073">
    <property type="term" value="P:aromatic amino acid family biosynthetic process"/>
    <property type="evidence" value="ECO:0007669"/>
    <property type="project" value="UniProtKB-KW"/>
</dbReference>
<reference evidence="8 9" key="1">
    <citation type="submission" date="2016-11" db="EMBL/GenBank/DDBJ databases">
        <authorList>
            <person name="Jaros S."/>
            <person name="Januszkiewicz K."/>
            <person name="Wedrychowicz H."/>
        </authorList>
    </citation>
    <scope>NUCLEOTIDE SEQUENCE [LARGE SCALE GENOMIC DNA]</scope>
    <source>
        <strain evidence="8 9">DSM 14809</strain>
    </source>
</reference>
<dbReference type="SUPFAM" id="SSF52540">
    <property type="entry name" value="P-loop containing nucleoside triphosphate hydrolases"/>
    <property type="match status" value="1"/>
</dbReference>
<dbReference type="UniPathway" id="UPA00053">
    <property type="reaction ID" value="UER00088"/>
</dbReference>
<keyword evidence="4 7" id="KW-0418">Kinase</keyword>
<comment type="caution">
    <text evidence="7">Lacks conserved residue(s) required for the propagation of feature annotation.</text>
</comment>
<comment type="similarity">
    <text evidence="7">Belongs to the shikimate kinase family.</text>
</comment>
<dbReference type="CDD" id="cd00464">
    <property type="entry name" value="SK"/>
    <property type="match status" value="1"/>
</dbReference>
<evidence type="ECO:0000256" key="6">
    <source>
        <dbReference type="ARBA" id="ARBA00023141"/>
    </source>
</evidence>
<evidence type="ECO:0000256" key="7">
    <source>
        <dbReference type="HAMAP-Rule" id="MF_00109"/>
    </source>
</evidence>
<dbReference type="STRING" id="185007.SAMN02910350_00421"/>
<evidence type="ECO:0000256" key="1">
    <source>
        <dbReference type="ARBA" id="ARBA00022605"/>
    </source>
</evidence>
<keyword evidence="7" id="KW-0963">Cytoplasm</keyword>